<evidence type="ECO:0000313" key="2">
    <source>
        <dbReference type="EMBL" id="TCT20706.1"/>
    </source>
</evidence>
<keyword evidence="1" id="KW-0812">Transmembrane</keyword>
<proteinExistence type="predicted"/>
<feature type="transmembrane region" description="Helical" evidence="1">
    <location>
        <begin position="12"/>
        <end position="37"/>
    </location>
</feature>
<feature type="transmembrane region" description="Helical" evidence="1">
    <location>
        <begin position="393"/>
        <end position="415"/>
    </location>
</feature>
<keyword evidence="1" id="KW-1133">Transmembrane helix</keyword>
<feature type="transmembrane region" description="Helical" evidence="1">
    <location>
        <begin position="248"/>
        <end position="269"/>
    </location>
</feature>
<dbReference type="RefSeq" id="WP_132977314.1">
    <property type="nucleotide sequence ID" value="NZ_SMAO01000005.1"/>
</dbReference>
<feature type="transmembrane region" description="Helical" evidence="1">
    <location>
        <begin position="281"/>
        <end position="301"/>
    </location>
</feature>
<organism evidence="2 3">
    <name type="scientific">Thiobaca trueperi</name>
    <dbReference type="NCBI Taxonomy" id="127458"/>
    <lineage>
        <taxon>Bacteria</taxon>
        <taxon>Pseudomonadati</taxon>
        <taxon>Pseudomonadota</taxon>
        <taxon>Gammaproteobacteria</taxon>
        <taxon>Chromatiales</taxon>
        <taxon>Chromatiaceae</taxon>
        <taxon>Thiobaca</taxon>
    </lineage>
</organism>
<feature type="transmembrane region" description="Helical" evidence="1">
    <location>
        <begin position="313"/>
        <end position="338"/>
    </location>
</feature>
<dbReference type="Proteomes" id="UP000295717">
    <property type="component" value="Unassembled WGS sequence"/>
</dbReference>
<feature type="transmembrane region" description="Helical" evidence="1">
    <location>
        <begin position="221"/>
        <end position="242"/>
    </location>
</feature>
<sequence>MKTAGLSLDQAPPIGVPFAFFLVAPLFAALAGGLLLWQGEAVLVSRWTPVALAVTHLLALGFLTQIMCGALLQMLPVLAGSPVPRVVAIGRATQMLLILGTLSLSAGFRWGGVIWLTTGAGALGLGLTILIVAVGMALWRAQGVRQTVIAMRLALAALTVTALLGLMLVAVLAGGSSLSGFAGWVDLHLGWGLLGWAGILIMGVGYQVVPMFHVTPSYPSWLMRWAAPLAAIGLLAATVLTATGRTDLAIRGMGLSAIIFVVFAAATLDRQHRRERPRLDVTLLYWRSAMLAAMLAALVWLTGGRAELTGVLLLVGVGVGLPSGMLFKIMPFLSWFHLQHRQVAMRRFSVRLPHMQSFIPETQARIQFGVYLVALGLLAAAAAWPGIGLTRPGGLALILASLLQSWLLLQCWSGFRRFRLNLD</sequence>
<comment type="caution">
    <text evidence="2">The sequence shown here is derived from an EMBL/GenBank/DDBJ whole genome shotgun (WGS) entry which is preliminary data.</text>
</comment>
<name>A0A4R3MYM6_9GAMM</name>
<dbReference type="EMBL" id="SMAO01000005">
    <property type="protein sequence ID" value="TCT20706.1"/>
    <property type="molecule type" value="Genomic_DNA"/>
</dbReference>
<dbReference type="AlphaFoldDB" id="A0A4R3MYM6"/>
<accession>A0A4R3MYM6</accession>
<dbReference type="OrthoDB" id="5295665at2"/>
<reference evidence="2 3" key="1">
    <citation type="submission" date="2019-03" db="EMBL/GenBank/DDBJ databases">
        <title>Genomic Encyclopedia of Type Strains, Phase IV (KMG-IV): sequencing the most valuable type-strain genomes for metagenomic binning, comparative biology and taxonomic classification.</title>
        <authorList>
            <person name="Goeker M."/>
        </authorList>
    </citation>
    <scope>NUCLEOTIDE SEQUENCE [LARGE SCALE GENOMIC DNA]</scope>
    <source>
        <strain evidence="2 3">DSM 13587</strain>
    </source>
</reference>
<keyword evidence="1" id="KW-0472">Membrane</keyword>
<feature type="transmembrane region" description="Helical" evidence="1">
    <location>
        <begin position="49"/>
        <end position="75"/>
    </location>
</feature>
<feature type="transmembrane region" description="Helical" evidence="1">
    <location>
        <begin position="153"/>
        <end position="176"/>
    </location>
</feature>
<evidence type="ECO:0000256" key="1">
    <source>
        <dbReference type="SAM" id="Phobius"/>
    </source>
</evidence>
<feature type="transmembrane region" description="Helical" evidence="1">
    <location>
        <begin position="122"/>
        <end position="141"/>
    </location>
</feature>
<evidence type="ECO:0000313" key="3">
    <source>
        <dbReference type="Proteomes" id="UP000295717"/>
    </source>
</evidence>
<feature type="transmembrane region" description="Helical" evidence="1">
    <location>
        <begin position="368"/>
        <end position="387"/>
    </location>
</feature>
<gene>
    <name evidence="2" type="ORF">EDC35_105145</name>
</gene>
<feature type="transmembrane region" description="Helical" evidence="1">
    <location>
        <begin position="188"/>
        <end position="209"/>
    </location>
</feature>
<keyword evidence="3" id="KW-1185">Reference proteome</keyword>
<protein>
    <submittedName>
        <fullName evidence="2">Uncharacterized protein</fullName>
    </submittedName>
</protein>